<keyword evidence="6" id="KW-1185">Reference proteome</keyword>
<name>A0A9P7ABM4_9AGAM</name>
<evidence type="ECO:0000313" key="6">
    <source>
        <dbReference type="Proteomes" id="UP000719766"/>
    </source>
</evidence>
<organism evidence="5 6">
    <name type="scientific">Suillus plorans</name>
    <dbReference type="NCBI Taxonomy" id="116603"/>
    <lineage>
        <taxon>Eukaryota</taxon>
        <taxon>Fungi</taxon>
        <taxon>Dikarya</taxon>
        <taxon>Basidiomycota</taxon>
        <taxon>Agaricomycotina</taxon>
        <taxon>Agaricomycetes</taxon>
        <taxon>Agaricomycetidae</taxon>
        <taxon>Boletales</taxon>
        <taxon>Suillineae</taxon>
        <taxon>Suillaceae</taxon>
        <taxon>Suillus</taxon>
    </lineage>
</organism>
<dbReference type="InterPro" id="IPR015919">
    <property type="entry name" value="Cadherin-like_sf"/>
</dbReference>
<dbReference type="EMBL" id="JABBWE010000099">
    <property type="protein sequence ID" value="KAG1786026.1"/>
    <property type="molecule type" value="Genomic_DNA"/>
</dbReference>
<comment type="caution">
    <text evidence="5">The sequence shown here is derived from an EMBL/GenBank/DDBJ whole genome shotgun (WGS) entry which is preliminary data.</text>
</comment>
<dbReference type="GO" id="GO:0016020">
    <property type="term" value="C:membrane"/>
    <property type="evidence" value="ECO:0007669"/>
    <property type="project" value="InterPro"/>
</dbReference>
<feature type="domain" description="Dystroglycan-type cadherin-like" evidence="4">
    <location>
        <begin position="150"/>
        <end position="245"/>
    </location>
</feature>
<dbReference type="InterPro" id="IPR013783">
    <property type="entry name" value="Ig-like_fold"/>
</dbReference>
<keyword evidence="2" id="KW-0812">Transmembrane</keyword>
<keyword evidence="2" id="KW-1133">Transmembrane helix</keyword>
<dbReference type="SUPFAM" id="SSF49313">
    <property type="entry name" value="Cadherin-like"/>
    <property type="match status" value="3"/>
</dbReference>
<evidence type="ECO:0000256" key="2">
    <source>
        <dbReference type="SAM" id="Phobius"/>
    </source>
</evidence>
<dbReference type="GO" id="GO:0005509">
    <property type="term" value="F:calcium ion binding"/>
    <property type="evidence" value="ECO:0007669"/>
    <property type="project" value="InterPro"/>
</dbReference>
<keyword evidence="2" id="KW-0472">Membrane</keyword>
<gene>
    <name evidence="5" type="ORF">HD556DRAFT_1417789</name>
</gene>
<feature type="region of interest" description="Disordered" evidence="1">
    <location>
        <begin position="524"/>
        <end position="555"/>
    </location>
</feature>
<feature type="region of interest" description="Disordered" evidence="1">
    <location>
        <begin position="669"/>
        <end position="739"/>
    </location>
</feature>
<reference evidence="5" key="1">
    <citation type="journal article" date="2020" name="New Phytol.">
        <title>Comparative genomics reveals dynamic genome evolution in host specialist ectomycorrhizal fungi.</title>
        <authorList>
            <person name="Lofgren L.A."/>
            <person name="Nguyen N.H."/>
            <person name="Vilgalys R."/>
            <person name="Ruytinx J."/>
            <person name="Liao H.L."/>
            <person name="Branco S."/>
            <person name="Kuo A."/>
            <person name="LaButti K."/>
            <person name="Lipzen A."/>
            <person name="Andreopoulos W."/>
            <person name="Pangilinan J."/>
            <person name="Riley R."/>
            <person name="Hundley H."/>
            <person name="Na H."/>
            <person name="Barry K."/>
            <person name="Grigoriev I.V."/>
            <person name="Stajich J.E."/>
            <person name="Kennedy P.G."/>
        </authorList>
    </citation>
    <scope>NUCLEOTIDE SEQUENCE</scope>
    <source>
        <strain evidence="5">S12</strain>
    </source>
</reference>
<dbReference type="RefSeq" id="XP_041153505.1">
    <property type="nucleotide sequence ID" value="XM_041304387.1"/>
</dbReference>
<dbReference type="Gene3D" id="2.60.40.10">
    <property type="entry name" value="Immunoglobulins"/>
    <property type="match status" value="3"/>
</dbReference>
<feature type="compositionally biased region" description="Basic and acidic residues" evidence="1">
    <location>
        <begin position="669"/>
        <end position="682"/>
    </location>
</feature>
<dbReference type="OrthoDB" id="414243at2759"/>
<feature type="compositionally biased region" description="Basic and acidic residues" evidence="1">
    <location>
        <begin position="699"/>
        <end position="710"/>
    </location>
</feature>
<dbReference type="Pfam" id="PF05345">
    <property type="entry name" value="He_PIG"/>
    <property type="match status" value="2"/>
</dbReference>
<sequence length="971" mass="104821">MIVTLLTLLAAALAGRATVTVDNPLDGQLPLVARVGENYTWSFSQFTFSTNLDQALSYTTSGLPSWCSFDNATRTLHGMPSAADEGTPQITVNASDSESSATSSFFICVTPYPPPTLEVPLEKQFYAGSSALSSVFFLSPGSALETDGSVLRVPSQWSFSIGILSDTFSATNDLYYAALQADGTPLPEWLTFNTNTVTFDGVTPSEAKLPTPYTLSIDVHASDQEGYSADTVSFDLVVASHELYALSTLPTVNVTAESPFNFTIMAAADFTGMLVDGQPLEPTNITGLSIDVSAYKNWLQYDEESRTLFGIPPSGLSVTSASNRGPILPARLTTDFNQTLDTTISLAVVSSYFSASDLGVIDAGAGQQVHFNLAQFFSNKADTAQNHNDVNLSVTFFPDASNYLSFDPVSGELSGQIPGNSQVPKIVITFVAYSRVTHSTSHATLSVVSPQKENQSQGLGTTNSAGRQTTTLILSVVFGVIGGLLSLGAGLALFRRCARVRDSALLGEEGAFAWSDAEKRYYGMAPNRNNSLPEENKGYGWSKEADTSATSEKGSLELGQRQGNSFQPIENLPSNAYANLGLGLRRVVPQTPSTVHADCNGVMKKAEFLGRIKETARNVSDKYKRKVTPTRPVIGYPTPLTSRHARQGVDGLPLEGDYIDIKATPISQDVRENPFNDPELKVKRTSTMTSFISSPSNSTDERSIPRRRADFAPPRSPRGPREPSPAAVKDTANKSIIRESIQSTSIVSYESRPETIQTIHTAEEKPRLKQFTNSSRVPPPRSPSSNQVTPDVSPGTRRIISQTAKVYQEGRDAHHTSIDELRMGMHYVRTLGEGSSNVRSVSDKSFSSLASSQPGLGPVGVGTENTVSRFIVRTGEKFKFHIPMRSTNGTYRKLEAKLMSGQALPHFLQLELKGHGGDDKRVVEFYGIPAEQDLGEIQVGVFNAEGGECLAKVIVEIVGRNKRSPPLTGSM</sequence>
<feature type="transmembrane region" description="Helical" evidence="2">
    <location>
        <begin position="472"/>
        <end position="494"/>
    </location>
</feature>
<dbReference type="AlphaFoldDB" id="A0A9P7ABM4"/>
<dbReference type="InterPro" id="IPR006644">
    <property type="entry name" value="Cadg"/>
</dbReference>
<feature type="signal peptide" evidence="3">
    <location>
        <begin position="1"/>
        <end position="17"/>
    </location>
</feature>
<feature type="domain" description="Dystroglycan-type cadherin-like" evidence="4">
    <location>
        <begin position="20"/>
        <end position="116"/>
    </location>
</feature>
<evidence type="ECO:0000313" key="5">
    <source>
        <dbReference type="EMBL" id="KAG1786026.1"/>
    </source>
</evidence>
<dbReference type="GeneID" id="64598151"/>
<dbReference type="Proteomes" id="UP000719766">
    <property type="component" value="Unassembled WGS sequence"/>
</dbReference>
<accession>A0A9P7ABM4</accession>
<dbReference type="SMART" id="SM00736">
    <property type="entry name" value="CADG"/>
    <property type="match status" value="2"/>
</dbReference>
<evidence type="ECO:0000259" key="4">
    <source>
        <dbReference type="SMART" id="SM00736"/>
    </source>
</evidence>
<proteinExistence type="predicted"/>
<protein>
    <recommendedName>
        <fullName evidence="4">Dystroglycan-type cadherin-like domain-containing protein</fullName>
    </recommendedName>
</protein>
<feature type="chain" id="PRO_5040450374" description="Dystroglycan-type cadherin-like domain-containing protein" evidence="3">
    <location>
        <begin position="18"/>
        <end position="971"/>
    </location>
</feature>
<evidence type="ECO:0000256" key="1">
    <source>
        <dbReference type="SAM" id="MobiDB-lite"/>
    </source>
</evidence>
<evidence type="ECO:0000256" key="3">
    <source>
        <dbReference type="SAM" id="SignalP"/>
    </source>
</evidence>
<feature type="region of interest" description="Disordered" evidence="1">
    <location>
        <begin position="759"/>
        <end position="794"/>
    </location>
</feature>
<keyword evidence="3" id="KW-0732">Signal</keyword>
<feature type="compositionally biased region" description="Polar residues" evidence="1">
    <location>
        <begin position="685"/>
        <end position="698"/>
    </location>
</feature>